<evidence type="ECO:0000313" key="2">
    <source>
        <dbReference type="Proteomes" id="UP000004994"/>
    </source>
</evidence>
<reference evidence="1" key="1">
    <citation type="journal article" date="2012" name="Nature">
        <title>The tomato genome sequence provides insights into fleshy fruit evolution.</title>
        <authorList>
            <consortium name="Tomato Genome Consortium"/>
        </authorList>
    </citation>
    <scope>NUCLEOTIDE SEQUENCE [LARGE SCALE GENOMIC DNA]</scope>
    <source>
        <strain evidence="1">cv. Heinz 1706</strain>
    </source>
</reference>
<proteinExistence type="predicted"/>
<organism evidence="1">
    <name type="scientific">Solanum lycopersicum</name>
    <name type="common">Tomato</name>
    <name type="synonym">Lycopersicon esculentum</name>
    <dbReference type="NCBI Taxonomy" id="4081"/>
    <lineage>
        <taxon>Eukaryota</taxon>
        <taxon>Viridiplantae</taxon>
        <taxon>Streptophyta</taxon>
        <taxon>Embryophyta</taxon>
        <taxon>Tracheophyta</taxon>
        <taxon>Spermatophyta</taxon>
        <taxon>Magnoliopsida</taxon>
        <taxon>eudicotyledons</taxon>
        <taxon>Gunneridae</taxon>
        <taxon>Pentapetalae</taxon>
        <taxon>asterids</taxon>
        <taxon>lamiids</taxon>
        <taxon>Solanales</taxon>
        <taxon>Solanaceae</taxon>
        <taxon>Solanoideae</taxon>
        <taxon>Solaneae</taxon>
        <taxon>Solanum</taxon>
        <taxon>Solanum subgen. Lycopersicon</taxon>
    </lineage>
</organism>
<dbReference type="PANTHER" id="PTHR11439">
    <property type="entry name" value="GAG-POL-RELATED RETROTRANSPOSON"/>
    <property type="match status" value="1"/>
</dbReference>
<protein>
    <recommendedName>
        <fullName evidence="3">Reverse transcriptase Ty1/copia-type domain-containing protein</fullName>
    </recommendedName>
</protein>
<sequence length="161" mass="17603">MTRIDIAYVVQVLSQFMHNPKQSHMNAALRVVKYIKNAPGLGLLMPSDSSGKFAAYCDSDWGGCLQTRRSVTGYLVKFGNAIVSWKSKKQETVARSSAEAEFRSMASVVAESCINTKENNTNDVKIQDNVKNISTDVVLTGGKKGSLSDMTVAQIYVKKTS</sequence>
<dbReference type="PANTHER" id="PTHR11439:SF514">
    <property type="entry name" value="GAG-PRE-INTEGRASE DOMAIN-CONTAINING PROTEIN"/>
    <property type="match status" value="1"/>
</dbReference>
<dbReference type="Gramene" id="Solyc09g015067.1.1">
    <property type="protein sequence ID" value="Solyc09g015067.1.1"/>
    <property type="gene ID" value="Solyc09g015067.1"/>
</dbReference>
<dbReference type="STRING" id="4081.A0A3Q7I177"/>
<keyword evidence="2" id="KW-1185">Reference proteome</keyword>
<dbReference type="AlphaFoldDB" id="A0A3Q7I177"/>
<evidence type="ECO:0000313" key="1">
    <source>
        <dbReference type="EnsemblPlants" id="Solyc09g015067.1.1"/>
    </source>
</evidence>
<dbReference type="InParanoid" id="A0A3Q7I177"/>
<evidence type="ECO:0008006" key="3">
    <source>
        <dbReference type="Google" id="ProtNLM"/>
    </source>
</evidence>
<dbReference type="OMA" id="CINTKEN"/>
<accession>A0A3Q7I177</accession>
<name>A0A3Q7I177_SOLLC</name>
<dbReference type="EnsemblPlants" id="Solyc09g015067.1.1">
    <property type="protein sequence ID" value="Solyc09g015067.1.1"/>
    <property type="gene ID" value="Solyc09g015067.1"/>
</dbReference>
<dbReference type="Proteomes" id="UP000004994">
    <property type="component" value="Chromosome 9"/>
</dbReference>
<dbReference type="CDD" id="cd09272">
    <property type="entry name" value="RNase_HI_RT_Ty1"/>
    <property type="match status" value="1"/>
</dbReference>
<reference evidence="1" key="2">
    <citation type="submission" date="2019-01" db="UniProtKB">
        <authorList>
            <consortium name="EnsemblPlants"/>
        </authorList>
    </citation>
    <scope>IDENTIFICATION</scope>
    <source>
        <strain evidence="1">cv. Heinz 1706</strain>
    </source>
</reference>